<evidence type="ECO:0000313" key="3">
    <source>
        <dbReference type="Proteomes" id="UP001066276"/>
    </source>
</evidence>
<dbReference type="EMBL" id="JANPWB010000009">
    <property type="protein sequence ID" value="KAJ1152700.1"/>
    <property type="molecule type" value="Genomic_DNA"/>
</dbReference>
<dbReference type="Proteomes" id="UP001066276">
    <property type="component" value="Chromosome 5"/>
</dbReference>
<dbReference type="AlphaFoldDB" id="A0AAV7RL66"/>
<protein>
    <submittedName>
        <fullName evidence="2">Uncharacterized protein</fullName>
    </submittedName>
</protein>
<evidence type="ECO:0000256" key="1">
    <source>
        <dbReference type="SAM" id="MobiDB-lite"/>
    </source>
</evidence>
<comment type="caution">
    <text evidence="2">The sequence shown here is derived from an EMBL/GenBank/DDBJ whole genome shotgun (WGS) entry which is preliminary data.</text>
</comment>
<proteinExistence type="predicted"/>
<evidence type="ECO:0000313" key="2">
    <source>
        <dbReference type="EMBL" id="KAJ1152700.1"/>
    </source>
</evidence>
<keyword evidence="3" id="KW-1185">Reference proteome</keyword>
<gene>
    <name evidence="2" type="ORF">NDU88_005475</name>
</gene>
<organism evidence="2 3">
    <name type="scientific">Pleurodeles waltl</name>
    <name type="common">Iberian ribbed newt</name>
    <dbReference type="NCBI Taxonomy" id="8319"/>
    <lineage>
        <taxon>Eukaryota</taxon>
        <taxon>Metazoa</taxon>
        <taxon>Chordata</taxon>
        <taxon>Craniata</taxon>
        <taxon>Vertebrata</taxon>
        <taxon>Euteleostomi</taxon>
        <taxon>Amphibia</taxon>
        <taxon>Batrachia</taxon>
        <taxon>Caudata</taxon>
        <taxon>Salamandroidea</taxon>
        <taxon>Salamandridae</taxon>
        <taxon>Pleurodelinae</taxon>
        <taxon>Pleurodeles</taxon>
    </lineage>
</organism>
<feature type="region of interest" description="Disordered" evidence="1">
    <location>
        <begin position="1"/>
        <end position="35"/>
    </location>
</feature>
<sequence>MHAKISAAETQRSEAGPLAGDRWRPEDAPIPSLPWEGKVQRHRSLLVPLPVGREGMTLQEERPKVRVCGATSARELEKRRVGGWTQGSVLCLHVTRSPRPGVQCMTPVLLLQEMGPWAESDAR</sequence>
<accession>A0AAV7RL66</accession>
<reference evidence="2" key="1">
    <citation type="journal article" date="2022" name="bioRxiv">
        <title>Sequencing and chromosome-scale assembly of the giantPleurodeles waltlgenome.</title>
        <authorList>
            <person name="Brown T."/>
            <person name="Elewa A."/>
            <person name="Iarovenko S."/>
            <person name="Subramanian E."/>
            <person name="Araus A.J."/>
            <person name="Petzold A."/>
            <person name="Susuki M."/>
            <person name="Suzuki K.-i.T."/>
            <person name="Hayashi T."/>
            <person name="Toyoda A."/>
            <person name="Oliveira C."/>
            <person name="Osipova E."/>
            <person name="Leigh N.D."/>
            <person name="Simon A."/>
            <person name="Yun M.H."/>
        </authorList>
    </citation>
    <scope>NUCLEOTIDE SEQUENCE</scope>
    <source>
        <strain evidence="2">20211129_DDA</strain>
        <tissue evidence="2">Liver</tissue>
    </source>
</reference>
<name>A0AAV7RL66_PLEWA</name>